<evidence type="ECO:0000259" key="5">
    <source>
        <dbReference type="Pfam" id="PF00975"/>
    </source>
</evidence>
<dbReference type="STRING" id="112498.A0A2D3UX23"/>
<evidence type="ECO:0000313" key="6">
    <source>
        <dbReference type="EMBL" id="CZT15666.1"/>
    </source>
</evidence>
<dbReference type="Pfam" id="PF00550">
    <property type="entry name" value="PP-binding"/>
    <property type="match status" value="1"/>
</dbReference>
<reference evidence="6 7" key="1">
    <citation type="submission" date="2016-03" db="EMBL/GenBank/DDBJ databases">
        <authorList>
            <person name="Ploux O."/>
        </authorList>
    </citation>
    <scope>NUCLEOTIDE SEQUENCE [LARGE SCALE GENOMIC DNA]</scope>
    <source>
        <strain evidence="6 7">URUG2</strain>
    </source>
</reference>
<dbReference type="Proteomes" id="UP000225277">
    <property type="component" value="Unassembled WGS sequence"/>
</dbReference>
<dbReference type="Pfam" id="PF00975">
    <property type="entry name" value="Thioesterase"/>
    <property type="match status" value="1"/>
</dbReference>
<dbReference type="GeneID" id="35596744"/>
<dbReference type="PANTHER" id="PTHR24096:SF149">
    <property type="entry name" value="AMP-BINDING DOMAIN-CONTAINING PROTEIN-RELATED"/>
    <property type="match status" value="1"/>
</dbReference>
<protein>
    <submittedName>
        <fullName evidence="6">Related to long-chain-fatty-acid CoA ligase FAA2</fullName>
    </submittedName>
</protein>
<dbReference type="InterPro" id="IPR001031">
    <property type="entry name" value="Thioesterase"/>
</dbReference>
<feature type="domain" description="Thioesterase" evidence="5">
    <location>
        <begin position="696"/>
        <end position="848"/>
    </location>
</feature>
<dbReference type="InterPro" id="IPR029058">
    <property type="entry name" value="AB_hydrolase_fold"/>
</dbReference>
<dbReference type="InterPro" id="IPR045851">
    <property type="entry name" value="AMP-bd_C_sf"/>
</dbReference>
<feature type="domain" description="Carrier" evidence="4">
    <location>
        <begin position="605"/>
        <end position="670"/>
    </location>
</feature>
<dbReference type="SUPFAM" id="SSF53474">
    <property type="entry name" value="alpha/beta-Hydrolases"/>
    <property type="match status" value="1"/>
</dbReference>
<evidence type="ECO:0000313" key="7">
    <source>
        <dbReference type="Proteomes" id="UP000225277"/>
    </source>
</evidence>
<dbReference type="PANTHER" id="PTHR24096">
    <property type="entry name" value="LONG-CHAIN-FATTY-ACID--COA LIGASE"/>
    <property type="match status" value="1"/>
</dbReference>
<dbReference type="InterPro" id="IPR000873">
    <property type="entry name" value="AMP-dep_synth/lig_dom"/>
</dbReference>
<sequence length="959" mass="105364">MAFQNAIRFFLPYHRSVVEEKSSEDEMASNAAPTHIIDLLRNAATASPSNGCLYLERGLSEDATRESYAELYQKAQENAVRLLEAGIVGKGKHVITYFDDQRSNVLWFWSVVAAGGICAILNPISNEPKTAAGQLENIKTLFPDTTVITSHKLSAIFISQRLPVSTVEDILENNHRVSVNGNLPTVASSAPDEDIAAILFTSGSTGFSKAVKFSHTQLIASVKAKSSYLETQDLSFMSWVSYDHSACFCEIHLQAMYNGTDQVLVQPSDLVQEPYRFFKIISDYKIGYTFSPNFFLAAAVESLYRQDPTKLSIDLSTLRVIMCGGEANRTKTLGAVDEVLHRYGAPKYSIKAAYGLSETCSACFYNLRSPDYDLENGNTFASVGKPLPGGLEIKIVPIGDETETNPGEGLVYLKGPVIFKGYHNNEVATASALTEDGWMNSGDIGALDQNGNLRLLGRQKEVLILNGNNYSSFEIEYALETGNIAGLTTSYTAVFSTWNEAASSEAVVVLFNPTEAAIGPKNMRATLQAIDKSIFSICAQKALSIIPLPKNLLPKSTIGKLSRARLKQEFEKGSFNDYIIQEQPVSKLAKAQEKSLDSLSPLQKEIAQIYANIVGVAPEELVGQDALLSSGINSLGFMRLKKALEKGLKIHQDIPMPLLIRCHSLAELEHELTLIGTVSKEYDPIVPLATQGSKQTLFLLHPGAGEFLCWMGLIKYLPDRPLYALRAKGLHPGEGTFKDLPDLLNCYYTAIRRVQPKGPYAMLGYCFGGLLSFELAKMFEADGEQVIFCGGIDNPPSLKSTIGQVRYRSLMIDVLPVVTGYTEDEARAFGEETAGLTDEEFYAMLFTKFSPEFIENMDITVPRLQAFGRVEDCMRAIAAEYDPSGSIATTDIFCADPMPHFGATPEKWRSDVLGLWKGFVKDENVKFHNVEGNHISLIKEPQIQTFQVTVNDALAARGA</sequence>
<dbReference type="Gene3D" id="3.40.50.1820">
    <property type="entry name" value="alpha/beta hydrolase"/>
    <property type="match status" value="1"/>
</dbReference>
<evidence type="ECO:0000259" key="3">
    <source>
        <dbReference type="Pfam" id="PF00501"/>
    </source>
</evidence>
<evidence type="ECO:0000259" key="4">
    <source>
        <dbReference type="Pfam" id="PF00550"/>
    </source>
</evidence>
<evidence type="ECO:0000256" key="2">
    <source>
        <dbReference type="ARBA" id="ARBA00022598"/>
    </source>
</evidence>
<accession>A0A2D3UX23</accession>
<gene>
    <name evidence="6" type="ORF">RCC_01501</name>
</gene>
<keyword evidence="2 6" id="KW-0436">Ligase</keyword>
<dbReference type="Gene3D" id="3.30.300.30">
    <property type="match status" value="1"/>
</dbReference>
<dbReference type="EMBL" id="FJUY01000001">
    <property type="protein sequence ID" value="CZT15666.1"/>
    <property type="molecule type" value="Genomic_DNA"/>
</dbReference>
<dbReference type="GO" id="GO:0016405">
    <property type="term" value="F:CoA-ligase activity"/>
    <property type="evidence" value="ECO:0007669"/>
    <property type="project" value="TreeGrafter"/>
</dbReference>
<dbReference type="SUPFAM" id="SSF47336">
    <property type="entry name" value="ACP-like"/>
    <property type="match status" value="1"/>
</dbReference>
<dbReference type="InterPro" id="IPR020845">
    <property type="entry name" value="AMP-binding_CS"/>
</dbReference>
<organism evidence="6 7">
    <name type="scientific">Ramularia collo-cygni</name>
    <dbReference type="NCBI Taxonomy" id="112498"/>
    <lineage>
        <taxon>Eukaryota</taxon>
        <taxon>Fungi</taxon>
        <taxon>Dikarya</taxon>
        <taxon>Ascomycota</taxon>
        <taxon>Pezizomycotina</taxon>
        <taxon>Dothideomycetes</taxon>
        <taxon>Dothideomycetidae</taxon>
        <taxon>Mycosphaerellales</taxon>
        <taxon>Mycosphaerellaceae</taxon>
        <taxon>Ramularia</taxon>
    </lineage>
</organism>
<dbReference type="AlphaFoldDB" id="A0A2D3UX23"/>
<dbReference type="RefSeq" id="XP_023622562.1">
    <property type="nucleotide sequence ID" value="XM_023766794.1"/>
</dbReference>
<dbReference type="PROSITE" id="PS00455">
    <property type="entry name" value="AMP_BINDING"/>
    <property type="match status" value="1"/>
</dbReference>
<dbReference type="SUPFAM" id="SSF56801">
    <property type="entry name" value="Acetyl-CoA synthetase-like"/>
    <property type="match status" value="1"/>
</dbReference>
<proteinExistence type="inferred from homology"/>
<name>A0A2D3UX23_9PEZI</name>
<comment type="similarity">
    <text evidence="1">Belongs to the ATP-dependent AMP-binding enzyme family.</text>
</comment>
<evidence type="ECO:0000256" key="1">
    <source>
        <dbReference type="ARBA" id="ARBA00006432"/>
    </source>
</evidence>
<dbReference type="InterPro" id="IPR036736">
    <property type="entry name" value="ACP-like_sf"/>
</dbReference>
<dbReference type="GO" id="GO:0019748">
    <property type="term" value="P:secondary metabolic process"/>
    <property type="evidence" value="ECO:0007669"/>
    <property type="project" value="TreeGrafter"/>
</dbReference>
<dbReference type="InterPro" id="IPR042099">
    <property type="entry name" value="ANL_N_sf"/>
</dbReference>
<dbReference type="Gene3D" id="3.40.50.12780">
    <property type="entry name" value="N-terminal domain of ligase-like"/>
    <property type="match status" value="1"/>
</dbReference>
<feature type="domain" description="AMP-dependent synthetase/ligase" evidence="3">
    <location>
        <begin position="61"/>
        <end position="423"/>
    </location>
</feature>
<keyword evidence="7" id="KW-1185">Reference proteome</keyword>
<dbReference type="InterPro" id="IPR009081">
    <property type="entry name" value="PP-bd_ACP"/>
</dbReference>
<dbReference type="OrthoDB" id="10253869at2759"/>
<dbReference type="Pfam" id="PF00501">
    <property type="entry name" value="AMP-binding"/>
    <property type="match status" value="1"/>
</dbReference>